<feature type="domain" description="Carbohydrate kinase PfkB" evidence="4">
    <location>
        <begin position="3"/>
        <end position="303"/>
    </location>
</feature>
<evidence type="ECO:0000256" key="1">
    <source>
        <dbReference type="ARBA" id="ARBA00010688"/>
    </source>
</evidence>
<reference evidence="5 6" key="1">
    <citation type="submission" date="2020-04" db="EMBL/GenBank/DDBJ databases">
        <title>MicrobeNet Type strains.</title>
        <authorList>
            <person name="Nicholson A.C."/>
        </authorList>
    </citation>
    <scope>NUCLEOTIDE SEQUENCE [LARGE SCALE GENOMIC DNA]</scope>
    <source>
        <strain evidence="5 6">CCUG 69612</strain>
    </source>
</reference>
<dbReference type="InterPro" id="IPR011611">
    <property type="entry name" value="PfkB_dom"/>
</dbReference>
<organism evidence="5 6">
    <name type="scientific">Streptococcus ovuberis</name>
    <dbReference type="NCBI Taxonomy" id="1936207"/>
    <lineage>
        <taxon>Bacteria</taxon>
        <taxon>Bacillati</taxon>
        <taxon>Bacillota</taxon>
        <taxon>Bacilli</taxon>
        <taxon>Lactobacillales</taxon>
        <taxon>Streptococcaceae</taxon>
        <taxon>Streptococcus</taxon>
    </lineage>
</organism>
<protein>
    <submittedName>
        <fullName evidence="5">Sugar kinase</fullName>
    </submittedName>
</protein>
<dbReference type="AlphaFoldDB" id="A0A7X6N087"/>
<keyword evidence="3 5" id="KW-0418">Kinase</keyword>
<comment type="caution">
    <text evidence="5">The sequence shown here is derived from an EMBL/GenBank/DDBJ whole genome shotgun (WGS) entry which is preliminary data.</text>
</comment>
<proteinExistence type="inferred from homology"/>
<dbReference type="PANTHER" id="PTHR43320:SF2">
    <property type="entry name" value="2-DEHYDRO-3-DEOXYGLUCONOKINASE_2-DEHYDRO-3-DEOXYGALACTONOKINASE"/>
    <property type="match status" value="1"/>
</dbReference>
<dbReference type="PANTHER" id="PTHR43320">
    <property type="entry name" value="SUGAR KINASE"/>
    <property type="match status" value="1"/>
</dbReference>
<dbReference type="GO" id="GO:0016301">
    <property type="term" value="F:kinase activity"/>
    <property type="evidence" value="ECO:0007669"/>
    <property type="project" value="UniProtKB-KW"/>
</dbReference>
<comment type="similarity">
    <text evidence="1">Belongs to the carbohydrate kinase PfkB family.</text>
</comment>
<dbReference type="SUPFAM" id="SSF53613">
    <property type="entry name" value="Ribokinase-like"/>
    <property type="match status" value="1"/>
</dbReference>
<dbReference type="Proteomes" id="UP000522720">
    <property type="component" value="Unassembled WGS sequence"/>
</dbReference>
<dbReference type="Pfam" id="PF00294">
    <property type="entry name" value="PfkB"/>
    <property type="match status" value="1"/>
</dbReference>
<accession>A0A7X6N087</accession>
<evidence type="ECO:0000256" key="3">
    <source>
        <dbReference type="ARBA" id="ARBA00022777"/>
    </source>
</evidence>
<evidence type="ECO:0000256" key="2">
    <source>
        <dbReference type="ARBA" id="ARBA00022679"/>
    </source>
</evidence>
<sequence length="333" mass="37639">MGKLLLFGEPLIRLTSPNSGKFHDGCSVDLFYGGSEVNIACALEGFGRRTKLFTAVPDNLIGDSFLQFLHSHGIDSQTILRTGERLGIYYVEEGFGCRPGKVYYDRQFTSISTIQPQSLDVNKIFQDVSHFHFSGITLALGQPVQAIAKRLLEEAKQRGITISFDLNLRTQLISVSEAKQLFSTFAPYADYCFGIEPLMLDEFDVQLFDRERASLEELKKRMRELKKLYQFKAIFHTVRQSNEDGTTQYQAYGYDDQLYSSVQLRTKVLQRIGSGDAFVAGALHQLLNGASYQRVVDFAVASGIYKCTLIEDTMHESCSAIDQLLYHQKDIIR</sequence>
<dbReference type="CDD" id="cd01166">
    <property type="entry name" value="KdgK"/>
    <property type="match status" value="1"/>
</dbReference>
<evidence type="ECO:0000313" key="6">
    <source>
        <dbReference type="Proteomes" id="UP000522720"/>
    </source>
</evidence>
<dbReference type="EMBL" id="JAAXPR010000012">
    <property type="protein sequence ID" value="NKZ20668.1"/>
    <property type="molecule type" value="Genomic_DNA"/>
</dbReference>
<keyword evidence="6" id="KW-1185">Reference proteome</keyword>
<gene>
    <name evidence="5" type="ORF">HF992_07435</name>
</gene>
<evidence type="ECO:0000313" key="5">
    <source>
        <dbReference type="EMBL" id="NKZ20668.1"/>
    </source>
</evidence>
<keyword evidence="2" id="KW-0808">Transferase</keyword>
<dbReference type="InterPro" id="IPR052700">
    <property type="entry name" value="Carb_kinase_PfkB-like"/>
</dbReference>
<dbReference type="Gene3D" id="3.40.1190.20">
    <property type="match status" value="1"/>
</dbReference>
<evidence type="ECO:0000259" key="4">
    <source>
        <dbReference type="Pfam" id="PF00294"/>
    </source>
</evidence>
<name>A0A7X6N087_9STRE</name>
<dbReference type="InterPro" id="IPR029056">
    <property type="entry name" value="Ribokinase-like"/>
</dbReference>
<dbReference type="RefSeq" id="WP_168549417.1">
    <property type="nucleotide sequence ID" value="NZ_JAAXPR010000012.1"/>
</dbReference>